<accession>A0A543I5P7</accession>
<dbReference type="EMBL" id="VFPN01000001">
    <property type="protein sequence ID" value="TQM65915.1"/>
    <property type="molecule type" value="Genomic_DNA"/>
</dbReference>
<name>A0A543I5P7_9MICO</name>
<gene>
    <name evidence="1" type="ORF">FB466_0735</name>
</gene>
<proteinExistence type="predicted"/>
<keyword evidence="2" id="KW-1185">Reference proteome</keyword>
<evidence type="ECO:0000313" key="1">
    <source>
        <dbReference type="EMBL" id="TQM65915.1"/>
    </source>
</evidence>
<dbReference type="Proteomes" id="UP000318331">
    <property type="component" value="Unassembled WGS sequence"/>
</dbReference>
<reference evidence="1 2" key="1">
    <citation type="submission" date="2019-06" db="EMBL/GenBank/DDBJ databases">
        <title>Sequencing the genomes of 1000 actinobacteria strains.</title>
        <authorList>
            <person name="Klenk H.-P."/>
        </authorList>
    </citation>
    <scope>NUCLEOTIDE SEQUENCE [LARGE SCALE GENOMIC DNA]</scope>
    <source>
        <strain evidence="1 2">DSM 18031</strain>
    </source>
</reference>
<dbReference type="AlphaFoldDB" id="A0A543I5P7"/>
<evidence type="ECO:0000313" key="2">
    <source>
        <dbReference type="Proteomes" id="UP000318331"/>
    </source>
</evidence>
<protein>
    <submittedName>
        <fullName evidence="1">Uncharacterized protein</fullName>
    </submittedName>
</protein>
<organism evidence="1 2">
    <name type="scientific">Klugiella xanthotipulae</name>
    <dbReference type="NCBI Taxonomy" id="244735"/>
    <lineage>
        <taxon>Bacteria</taxon>
        <taxon>Bacillati</taxon>
        <taxon>Actinomycetota</taxon>
        <taxon>Actinomycetes</taxon>
        <taxon>Micrococcales</taxon>
        <taxon>Microbacteriaceae</taxon>
        <taxon>Klugiella</taxon>
    </lineage>
</organism>
<sequence length="34" mass="3523">MCEEKSPGAIVLAAVEGEGDAIDLRGQFMILTSA</sequence>
<comment type="caution">
    <text evidence="1">The sequence shown here is derived from an EMBL/GenBank/DDBJ whole genome shotgun (WGS) entry which is preliminary data.</text>
</comment>